<dbReference type="GO" id="GO:0016746">
    <property type="term" value="F:acyltransferase activity"/>
    <property type="evidence" value="ECO:0007669"/>
    <property type="project" value="UniProtKB-KW"/>
</dbReference>
<evidence type="ECO:0000256" key="2">
    <source>
        <dbReference type="ARBA" id="ARBA00022516"/>
    </source>
</evidence>
<accession>C3JBE3</accession>
<protein>
    <submittedName>
        <fullName evidence="6">Hemolysin</fullName>
    </submittedName>
</protein>
<dbReference type="Pfam" id="PF13444">
    <property type="entry name" value="Acetyltransf_5"/>
    <property type="match status" value="1"/>
</dbReference>
<keyword evidence="4" id="KW-0443">Lipid metabolism</keyword>
<keyword evidence="2" id="KW-0444">Lipid biosynthesis</keyword>
<dbReference type="EMBL" id="ACNN01000026">
    <property type="protein sequence ID" value="EEN82486.1"/>
    <property type="molecule type" value="Genomic_DNA"/>
</dbReference>
<evidence type="ECO:0000313" key="7">
    <source>
        <dbReference type="Proteomes" id="UP000004295"/>
    </source>
</evidence>
<evidence type="ECO:0000256" key="1">
    <source>
        <dbReference type="ARBA" id="ARBA00005189"/>
    </source>
</evidence>
<comment type="pathway">
    <text evidence="1">Lipid metabolism.</text>
</comment>
<keyword evidence="3" id="KW-0808">Transferase</keyword>
<dbReference type="GO" id="GO:0006629">
    <property type="term" value="P:lipid metabolic process"/>
    <property type="evidence" value="ECO:0007669"/>
    <property type="project" value="UniProtKB-KW"/>
</dbReference>
<keyword evidence="5" id="KW-0012">Acyltransferase</keyword>
<dbReference type="SUPFAM" id="SSF55729">
    <property type="entry name" value="Acyl-CoA N-acyltransferases (Nat)"/>
    <property type="match status" value="1"/>
</dbReference>
<name>C3JBE3_POREA</name>
<dbReference type="eggNOG" id="COG3176">
    <property type="taxonomic scope" value="Bacteria"/>
</dbReference>
<sequence length="314" mass="35857">MQPIIAPIAPELIMEELTPDKLLRPTNKGRNNIYTFSAHEAPHTMREVGRLREEAFRAGGGGSGLACDIDEYDLDPLGYKQLVVWNPEAQVIVGGYRYILGSDVVKHPKGTDILATSHMFDYSDEFVRDILPYTIELGRSFVSPDFQSTRFHHLSIFALDNLWDGLGALTVLNPEIQYFFGKVTMYANYNRRCRNLILHFMQRHFHDDRHLVTPKQPLTIDVDPEEMNRLFSAGTLSADYLALKREVRKTGISIPPLFSAYISLSPQLLFLGTAINYEFSEVEETGILIRIDQILEEKKERHINTFQKMSHPAS</sequence>
<gene>
    <name evidence="6" type="ORF">POREN0001_1677</name>
</gene>
<comment type="caution">
    <text evidence="6">The sequence shown here is derived from an EMBL/GenBank/DDBJ whole genome shotgun (WGS) entry which is preliminary data.</text>
</comment>
<dbReference type="InterPro" id="IPR052351">
    <property type="entry name" value="Ornithine_N-alpha-AT"/>
</dbReference>
<dbReference type="STRING" id="553175.POREN0001_1677"/>
<proteinExistence type="predicted"/>
<keyword evidence="7" id="KW-1185">Reference proteome</keyword>
<dbReference type="PANTHER" id="PTHR37323:SF1">
    <property type="entry name" value="L-ORNITHINE N(ALPHA)-ACYLTRANSFERASE"/>
    <property type="match status" value="1"/>
</dbReference>
<dbReference type="InterPro" id="IPR016181">
    <property type="entry name" value="Acyl_CoA_acyltransferase"/>
</dbReference>
<dbReference type="Proteomes" id="UP000004295">
    <property type="component" value="Unassembled WGS sequence"/>
</dbReference>
<dbReference type="RefSeq" id="WP_004334323.1">
    <property type="nucleotide sequence ID" value="NZ_ACNN01000026.1"/>
</dbReference>
<evidence type="ECO:0000313" key="6">
    <source>
        <dbReference type="EMBL" id="EEN82486.1"/>
    </source>
</evidence>
<evidence type="ECO:0000256" key="5">
    <source>
        <dbReference type="ARBA" id="ARBA00023315"/>
    </source>
</evidence>
<dbReference type="GeneID" id="93366116"/>
<evidence type="ECO:0000256" key="4">
    <source>
        <dbReference type="ARBA" id="ARBA00023098"/>
    </source>
</evidence>
<dbReference type="PANTHER" id="PTHR37323">
    <property type="entry name" value="GCN5-RELATED N-ACETYLTRANSFERASE"/>
    <property type="match status" value="1"/>
</dbReference>
<dbReference type="AlphaFoldDB" id="C3JBE3"/>
<organism evidence="6 7">
    <name type="scientific">Porphyromonas endodontalis (strain ATCC 35406 / DSM 24491 / JCM 8526 / CCUG 16442 / BCRC 14492 / NCTC 13058 / HG 370)</name>
    <name type="common">Bacteroides endodontalis</name>
    <dbReference type="NCBI Taxonomy" id="553175"/>
    <lineage>
        <taxon>Bacteria</taxon>
        <taxon>Pseudomonadati</taxon>
        <taxon>Bacteroidota</taxon>
        <taxon>Bacteroidia</taxon>
        <taxon>Bacteroidales</taxon>
        <taxon>Porphyromonadaceae</taxon>
        <taxon>Porphyromonas</taxon>
    </lineage>
</organism>
<evidence type="ECO:0000256" key="3">
    <source>
        <dbReference type="ARBA" id="ARBA00022679"/>
    </source>
</evidence>
<reference evidence="6 7" key="1">
    <citation type="submission" date="2009-04" db="EMBL/GenBank/DDBJ databases">
        <authorList>
            <person name="Sebastian Y."/>
            <person name="Madupu R."/>
            <person name="Durkin A.S."/>
            <person name="Torralba M."/>
            <person name="Methe B."/>
            <person name="Sutton G.G."/>
            <person name="Strausberg R.L."/>
            <person name="Nelson K.E."/>
        </authorList>
    </citation>
    <scope>NUCLEOTIDE SEQUENCE [LARGE SCALE GENOMIC DNA]</scope>
    <source>
        <strain evidence="7">ATCC 35406 / BCRC 14492 / JCM 8526 / NCTC 13058 / HG 370</strain>
    </source>
</reference>